<dbReference type="AlphaFoldDB" id="A0A4P9WR30"/>
<proteinExistence type="predicted"/>
<evidence type="ECO:0000256" key="1">
    <source>
        <dbReference type="SAM" id="MobiDB-lite"/>
    </source>
</evidence>
<reference evidence="3" key="1">
    <citation type="journal article" date="2018" name="Nat. Microbiol.">
        <title>Leveraging single-cell genomics to expand the fungal tree of life.</title>
        <authorList>
            <person name="Ahrendt S.R."/>
            <person name="Quandt C.A."/>
            <person name="Ciobanu D."/>
            <person name="Clum A."/>
            <person name="Salamov A."/>
            <person name="Andreopoulos B."/>
            <person name="Cheng J.F."/>
            <person name="Woyke T."/>
            <person name="Pelin A."/>
            <person name="Henrissat B."/>
            <person name="Reynolds N.K."/>
            <person name="Benny G.L."/>
            <person name="Smith M.E."/>
            <person name="James T.Y."/>
            <person name="Grigoriev I.V."/>
        </authorList>
    </citation>
    <scope>NUCLEOTIDE SEQUENCE [LARGE SCALE GENOMIC DNA]</scope>
    <source>
        <strain evidence="3">ATCC 52028</strain>
    </source>
</reference>
<gene>
    <name evidence="2" type="ORF">CAUPRSCDRAFT_12787</name>
</gene>
<organism evidence="2 3">
    <name type="scientific">Caulochytrium protostelioides</name>
    <dbReference type="NCBI Taxonomy" id="1555241"/>
    <lineage>
        <taxon>Eukaryota</taxon>
        <taxon>Fungi</taxon>
        <taxon>Fungi incertae sedis</taxon>
        <taxon>Chytridiomycota</taxon>
        <taxon>Chytridiomycota incertae sedis</taxon>
        <taxon>Chytridiomycetes</taxon>
        <taxon>Caulochytriales</taxon>
        <taxon>Caulochytriaceae</taxon>
        <taxon>Caulochytrium</taxon>
    </lineage>
</organism>
<accession>A0A4P9WR30</accession>
<evidence type="ECO:0000313" key="3">
    <source>
        <dbReference type="Proteomes" id="UP000268535"/>
    </source>
</evidence>
<protein>
    <submittedName>
        <fullName evidence="2">Uncharacterized protein</fullName>
    </submittedName>
</protein>
<evidence type="ECO:0000313" key="2">
    <source>
        <dbReference type="EMBL" id="RKO95514.1"/>
    </source>
</evidence>
<dbReference type="Proteomes" id="UP000268535">
    <property type="component" value="Unassembled WGS sequence"/>
</dbReference>
<feature type="non-terminal residue" evidence="2">
    <location>
        <position position="1"/>
    </location>
</feature>
<sequence>RTAAHHRQQQQRDDLSDFEEILSQFEGQAGPGGGQQRGSGAGASSGAMAPLTPTASSTFLAVPTMLPHSTPRRSSLPASLNGLEDLTLYSDNEEITSRRSHDDRRHASAVAAAAAAAMPGYPHSPQPHDPAALLLRVPSPFMDSAYLATSPAFSPTMPATGATTPNSQAAFSPWGMTPQASSSTSLALPVLPALPGAQALSDDFNNTHGAAEPGYESEFVGDDHADANDQHPPQRSAAVHPLVRRHPGL</sequence>
<feature type="compositionally biased region" description="Gly residues" evidence="1">
    <location>
        <begin position="29"/>
        <end position="43"/>
    </location>
</feature>
<feature type="region of interest" description="Disordered" evidence="1">
    <location>
        <begin position="203"/>
        <end position="249"/>
    </location>
</feature>
<name>A0A4P9WR30_9FUNG</name>
<dbReference type="EMBL" id="ML011526">
    <property type="protein sequence ID" value="RKO95514.1"/>
    <property type="molecule type" value="Genomic_DNA"/>
</dbReference>
<feature type="region of interest" description="Disordered" evidence="1">
    <location>
        <begin position="1"/>
        <end position="52"/>
    </location>
</feature>